<dbReference type="Pfam" id="PF01507">
    <property type="entry name" value="PAPS_reduct"/>
    <property type="match status" value="1"/>
</dbReference>
<accession>A0ABM1TAX8</accession>
<dbReference type="PANTHER" id="PTHR23293">
    <property type="entry name" value="FAD SYNTHETASE-RELATED FMN ADENYLYLTRANSFERASE"/>
    <property type="match status" value="1"/>
</dbReference>
<dbReference type="RefSeq" id="XP_022253034.1">
    <property type="nucleotide sequence ID" value="XM_022397326.1"/>
</dbReference>
<evidence type="ECO:0000256" key="4">
    <source>
        <dbReference type="ARBA" id="ARBA00022630"/>
    </source>
</evidence>
<keyword evidence="15" id="KW-1185">Reference proteome</keyword>
<keyword evidence="7" id="KW-0548">Nucleotidyltransferase</keyword>
<keyword evidence="5" id="KW-0288">FMN</keyword>
<evidence type="ECO:0000256" key="10">
    <source>
        <dbReference type="ARBA" id="ARBA00022840"/>
    </source>
</evidence>
<dbReference type="Proteomes" id="UP000694941">
    <property type="component" value="Unplaced"/>
</dbReference>
<dbReference type="InterPro" id="IPR056596">
    <property type="entry name" value="FLAD1_M"/>
</dbReference>
<dbReference type="Gene3D" id="3.40.980.10">
    <property type="entry name" value="MoaB/Mog-like domain"/>
    <property type="match status" value="1"/>
</dbReference>
<evidence type="ECO:0000256" key="8">
    <source>
        <dbReference type="ARBA" id="ARBA00022741"/>
    </source>
</evidence>
<keyword evidence="10" id="KW-0067">ATP-binding</keyword>
<evidence type="ECO:0000256" key="2">
    <source>
        <dbReference type="ARBA" id="ARBA00007589"/>
    </source>
</evidence>
<dbReference type="InterPro" id="IPR002500">
    <property type="entry name" value="PAPS_reduct_dom"/>
</dbReference>
<evidence type="ECO:0000256" key="3">
    <source>
        <dbReference type="ARBA" id="ARBA00012393"/>
    </source>
</evidence>
<keyword evidence="9" id="KW-0274">FAD</keyword>
<dbReference type="InterPro" id="IPR014729">
    <property type="entry name" value="Rossmann-like_a/b/a_fold"/>
</dbReference>
<evidence type="ECO:0000256" key="9">
    <source>
        <dbReference type="ARBA" id="ARBA00022827"/>
    </source>
</evidence>
<comment type="catalytic activity">
    <reaction evidence="13">
        <text>FMN + ATP + H(+) = FAD + diphosphate</text>
        <dbReference type="Rhea" id="RHEA:17237"/>
        <dbReference type="ChEBI" id="CHEBI:15378"/>
        <dbReference type="ChEBI" id="CHEBI:30616"/>
        <dbReference type="ChEBI" id="CHEBI:33019"/>
        <dbReference type="ChEBI" id="CHEBI:57692"/>
        <dbReference type="ChEBI" id="CHEBI:58210"/>
        <dbReference type="EC" id="2.7.7.2"/>
    </reaction>
</comment>
<name>A0ABM1TAX8_LIMPO</name>
<evidence type="ECO:0000256" key="7">
    <source>
        <dbReference type="ARBA" id="ARBA00022695"/>
    </source>
</evidence>
<dbReference type="Pfam" id="PF24102">
    <property type="entry name" value="FLAD1_M"/>
    <property type="match status" value="1"/>
</dbReference>
<evidence type="ECO:0000256" key="6">
    <source>
        <dbReference type="ARBA" id="ARBA00022679"/>
    </source>
</evidence>
<evidence type="ECO:0000259" key="14">
    <source>
        <dbReference type="SMART" id="SM00852"/>
    </source>
</evidence>
<comment type="pathway">
    <text evidence="1">Cofactor biosynthesis; FAD biosynthesis; FAD from FMN: step 1/1.</text>
</comment>
<dbReference type="PANTHER" id="PTHR23293:SF9">
    <property type="entry name" value="FAD SYNTHASE"/>
    <property type="match status" value="1"/>
</dbReference>
<feature type="domain" description="MoaB/Mog" evidence="14">
    <location>
        <begin position="2"/>
        <end position="156"/>
    </location>
</feature>
<dbReference type="CDD" id="cd23948">
    <property type="entry name" value="FAD_synthase"/>
    <property type="match status" value="1"/>
</dbReference>
<dbReference type="SUPFAM" id="SSF53218">
    <property type="entry name" value="Molybdenum cofactor biosynthesis proteins"/>
    <property type="match status" value="1"/>
</dbReference>
<evidence type="ECO:0000256" key="1">
    <source>
        <dbReference type="ARBA" id="ARBA00004726"/>
    </source>
</evidence>
<gene>
    <name evidence="16" type="primary">LOC106468920</name>
</gene>
<keyword evidence="8" id="KW-0547">Nucleotide-binding</keyword>
<evidence type="ECO:0000256" key="11">
    <source>
        <dbReference type="ARBA" id="ARBA00031145"/>
    </source>
</evidence>
<dbReference type="InterPro" id="IPR036425">
    <property type="entry name" value="MoaB/Mog-like_dom_sf"/>
</dbReference>
<dbReference type="SUPFAM" id="SSF52402">
    <property type="entry name" value="Adenine nucleotide alpha hydrolases-like"/>
    <property type="match status" value="1"/>
</dbReference>
<dbReference type="GeneID" id="106468920"/>
<dbReference type="SMART" id="SM00852">
    <property type="entry name" value="MoCF_biosynth"/>
    <property type="match status" value="1"/>
</dbReference>
<dbReference type="InterPro" id="IPR001453">
    <property type="entry name" value="MoaB/Mog_dom"/>
</dbReference>
<organism evidence="15 16">
    <name type="scientific">Limulus polyphemus</name>
    <name type="common">Atlantic horseshoe crab</name>
    <dbReference type="NCBI Taxonomy" id="6850"/>
    <lineage>
        <taxon>Eukaryota</taxon>
        <taxon>Metazoa</taxon>
        <taxon>Ecdysozoa</taxon>
        <taxon>Arthropoda</taxon>
        <taxon>Chelicerata</taxon>
        <taxon>Merostomata</taxon>
        <taxon>Xiphosura</taxon>
        <taxon>Limulidae</taxon>
        <taxon>Limulus</taxon>
    </lineage>
</organism>
<proteinExistence type="inferred from homology"/>
<sequence length="464" mass="52842">MLVDCDDETLSIMDLIYQSGCHQISVIRDEIEAIAEEVATHSQKYSFVITSGGIGPTHDDLTFEGVAAAFNEQVYPHPILVNLCKEYFGKNLSCHAPAMKLAHIPSSAKLNFGEDKKTGKQTKFPLVSVKNVYVFPGVPTLLEGAFDVFQYLFSNPNLRKHYREMYIKKDEVSITPVLNAAVSKFKGKVMIGSYPALGHSYYRVRLTLESMVEEDIIAAHDYLLNCLPEGAVVAYDRNAVEKAGERVYELIEEEPSVDGAVKVIESCLKKYKMSEICLSFNGGKDCTALLHLIHACLKRHYPNSEERLHAVYIRDRIPFPQVESFIQESVKRYNLDLLILDGQMRTELQYMVMERPNIRAMFMGTRRSDPGGDTMDYFCLTDPDWPRVVRVLPLLNWRYNEVWNFLRHLSVPYCSLYDHGFTSLGSMDCSRPNPALQYVDEKGVVKYHPAYVLTDCGQERTSRH</sequence>
<dbReference type="EC" id="2.7.7.2" evidence="3"/>
<evidence type="ECO:0000256" key="5">
    <source>
        <dbReference type="ARBA" id="ARBA00022643"/>
    </source>
</evidence>
<protein>
    <recommendedName>
        <fullName evidence="3">FAD synthase</fullName>
        <ecNumber evidence="3">2.7.7.2</ecNumber>
    </recommendedName>
    <alternativeName>
        <fullName evidence="11">FAD pyrophosphorylase</fullName>
    </alternativeName>
    <alternativeName>
        <fullName evidence="12">FMN adenylyltransferase</fullName>
    </alternativeName>
</protein>
<dbReference type="Pfam" id="PF00994">
    <property type="entry name" value="MoCF_biosynth"/>
    <property type="match status" value="1"/>
</dbReference>
<evidence type="ECO:0000313" key="15">
    <source>
        <dbReference type="Proteomes" id="UP000694941"/>
    </source>
</evidence>
<reference evidence="16" key="1">
    <citation type="submission" date="2025-08" db="UniProtKB">
        <authorList>
            <consortium name="RefSeq"/>
        </authorList>
    </citation>
    <scope>IDENTIFICATION</scope>
    <source>
        <tissue evidence="16">Muscle</tissue>
    </source>
</reference>
<keyword evidence="6" id="KW-0808">Transferase</keyword>
<comment type="similarity">
    <text evidence="2">In the N-terminal section; belongs to the MoaB/Mog family.</text>
</comment>
<evidence type="ECO:0000256" key="13">
    <source>
        <dbReference type="ARBA" id="ARBA00049494"/>
    </source>
</evidence>
<evidence type="ECO:0000313" key="16">
    <source>
        <dbReference type="RefSeq" id="XP_022253034.1"/>
    </source>
</evidence>
<evidence type="ECO:0000256" key="12">
    <source>
        <dbReference type="ARBA" id="ARBA00031871"/>
    </source>
</evidence>
<dbReference type="Gene3D" id="3.40.50.620">
    <property type="entry name" value="HUPs"/>
    <property type="match status" value="1"/>
</dbReference>
<keyword evidence="4" id="KW-0285">Flavoprotein</keyword>